<evidence type="ECO:0000313" key="2">
    <source>
        <dbReference type="Proteomes" id="UP000004324"/>
    </source>
</evidence>
<keyword evidence="2" id="KW-1185">Reference proteome</keyword>
<name>I8RDZ2_9FIRM</name>
<dbReference type="EMBL" id="AKVJ01000076">
    <property type="protein sequence ID" value="EIW15710.1"/>
    <property type="molecule type" value="Genomic_DNA"/>
</dbReference>
<sequence length="149" mass="16991">MNNDYKGTITISKQKLVEIEGKVLVDFLVQVVEPEFNIAYLIFSDSVYAINGAYNSEVLSINRAVKKDLRDMDSQLKRFEPYSVFINKKIVQMRSIGEEWNGHGFEISFAGIHDKSMIIQSIYAGDRANDFDDCIKLGIGHYFYSSESV</sequence>
<evidence type="ECO:0000313" key="1">
    <source>
        <dbReference type="EMBL" id="EIW15710.1"/>
    </source>
</evidence>
<reference evidence="1 2" key="1">
    <citation type="journal article" date="2012" name="J. Bacteriol.">
        <title>Draft Genome Sequences for Two Metal-Reducing Pelosinus fermentans Strains Isolated from a Cr(VI)-Contaminated Site and for Type Strain R7.</title>
        <authorList>
            <person name="Brown S.D."/>
            <person name="Podar M."/>
            <person name="Klingeman D.M."/>
            <person name="Johnson C.M."/>
            <person name="Yang Z.K."/>
            <person name="Utturkar S.M."/>
            <person name="Land M.L."/>
            <person name="Mosher J.J."/>
            <person name="Hurt R.A.Jr."/>
            <person name="Phelps T.J."/>
            <person name="Palumbo A.V."/>
            <person name="Arkin A.P."/>
            <person name="Hazen T.C."/>
            <person name="Elias D.A."/>
        </authorList>
    </citation>
    <scope>NUCLEOTIDE SEQUENCE [LARGE SCALE GENOMIC DNA]</scope>
    <source>
        <strain evidence="1 2">B4</strain>
    </source>
</reference>
<proteinExistence type="predicted"/>
<dbReference type="AlphaFoldDB" id="I8RDZ2"/>
<dbReference type="OrthoDB" id="6196687at2"/>
<gene>
    <name evidence="1" type="ORF">FB4_1399</name>
</gene>
<protein>
    <submittedName>
        <fullName evidence="1">Uncharacterized protein</fullName>
    </submittedName>
</protein>
<accession>I8RDZ2</accession>
<organism evidence="1 2">
    <name type="scientific">Pelosinus fermentans B4</name>
    <dbReference type="NCBI Taxonomy" id="1149862"/>
    <lineage>
        <taxon>Bacteria</taxon>
        <taxon>Bacillati</taxon>
        <taxon>Bacillota</taxon>
        <taxon>Negativicutes</taxon>
        <taxon>Selenomonadales</taxon>
        <taxon>Sporomusaceae</taxon>
        <taxon>Pelosinus</taxon>
    </lineage>
</organism>
<comment type="caution">
    <text evidence="1">The sequence shown here is derived from an EMBL/GenBank/DDBJ whole genome shotgun (WGS) entry which is preliminary data.</text>
</comment>
<dbReference type="RefSeq" id="WP_007938421.1">
    <property type="nucleotide sequence ID" value="NZ_AKVJ01000076.1"/>
</dbReference>
<dbReference type="Proteomes" id="UP000004324">
    <property type="component" value="Unassembled WGS sequence"/>
</dbReference>